<protein>
    <submittedName>
        <fullName evidence="2">Uncharacterized protein</fullName>
    </submittedName>
</protein>
<dbReference type="EMBL" id="JAAGYP010000191">
    <property type="protein sequence ID" value="NEN73627.1"/>
    <property type="molecule type" value="Genomic_DNA"/>
</dbReference>
<feature type="transmembrane region" description="Helical" evidence="1">
    <location>
        <begin position="32"/>
        <end position="51"/>
    </location>
</feature>
<feature type="transmembrane region" description="Helical" evidence="1">
    <location>
        <begin position="218"/>
        <end position="241"/>
    </location>
</feature>
<evidence type="ECO:0000313" key="2">
    <source>
        <dbReference type="EMBL" id="NEN73627.1"/>
    </source>
</evidence>
<dbReference type="AlphaFoldDB" id="A0A8T6QE95"/>
<accession>A0A8T6QE95</accession>
<name>A0A8T6QE95_ECOLX</name>
<feature type="transmembrane region" description="Helical" evidence="1">
    <location>
        <begin position="7"/>
        <end position="26"/>
    </location>
</feature>
<proteinExistence type="predicted"/>
<feature type="transmembrane region" description="Helical" evidence="1">
    <location>
        <begin position="133"/>
        <end position="150"/>
    </location>
</feature>
<reference evidence="2 3" key="1">
    <citation type="submission" date="2020-02" db="EMBL/GenBank/DDBJ databases">
        <authorList>
            <person name="Subbiah M."/>
            <person name="Call D."/>
        </authorList>
    </citation>
    <scope>NUCLEOTIDE SEQUENCE [LARGE SCALE GENOMIC DNA]</scope>
    <source>
        <strain evidence="2 3">8375wB1</strain>
    </source>
</reference>
<evidence type="ECO:0000313" key="3">
    <source>
        <dbReference type="Proteomes" id="UP000471360"/>
    </source>
</evidence>
<keyword evidence="1" id="KW-0812">Transmembrane</keyword>
<evidence type="ECO:0000256" key="1">
    <source>
        <dbReference type="SAM" id="Phobius"/>
    </source>
</evidence>
<feature type="transmembrane region" description="Helical" evidence="1">
    <location>
        <begin position="170"/>
        <end position="197"/>
    </location>
</feature>
<comment type="caution">
    <text evidence="2">The sequence shown here is derived from an EMBL/GenBank/DDBJ whole genome shotgun (WGS) entry which is preliminary data.</text>
</comment>
<organism evidence="2 3">
    <name type="scientific">Escherichia coli</name>
    <dbReference type="NCBI Taxonomy" id="562"/>
    <lineage>
        <taxon>Bacteria</taxon>
        <taxon>Pseudomonadati</taxon>
        <taxon>Pseudomonadota</taxon>
        <taxon>Gammaproteobacteria</taxon>
        <taxon>Enterobacterales</taxon>
        <taxon>Enterobacteriaceae</taxon>
        <taxon>Escherichia</taxon>
    </lineage>
</organism>
<keyword evidence="1" id="KW-1133">Transmembrane helix</keyword>
<sequence>MYSSLHLGIVHSLLFFMAVLVIIPQSDPVYPILIWFGMIILSGLIVQNNWNKKSSSQQAVRLRKNYKKTQDAALLSVFLFLLTIVSFNVIGYINTIIPYTLAFVTILCITYTISSHIKSFDNEEKNIAIKINLGIKYVWVIVSLISYYIARSLISNLFDIPFDATFNKLMTAVVALLFIFILYCIIYLVCIICLILMPSKVKKRKVTPTDDNNYLMSVFVPLFLIGCISYVAFSIHTLSIIKVGFGFAMKYDTRDTFFCRNKYMWLSEHPNARFMFIAEGNYRALIPHRDDFTTSRLTCTSSEPFYLLVRIQDKTDFMLEALEKQAAMLTSDLKIAISPNVR</sequence>
<keyword evidence="1" id="KW-0472">Membrane</keyword>
<gene>
    <name evidence="2" type="ORF">G3W53_27030</name>
</gene>
<feature type="transmembrane region" description="Helical" evidence="1">
    <location>
        <begin position="96"/>
        <end position="113"/>
    </location>
</feature>
<dbReference type="Proteomes" id="UP000471360">
    <property type="component" value="Unassembled WGS sequence"/>
</dbReference>
<feature type="transmembrane region" description="Helical" evidence="1">
    <location>
        <begin position="72"/>
        <end position="90"/>
    </location>
</feature>